<feature type="region of interest" description="Disordered" evidence="1">
    <location>
        <begin position="315"/>
        <end position="394"/>
    </location>
</feature>
<feature type="compositionally biased region" description="Basic and acidic residues" evidence="1">
    <location>
        <begin position="540"/>
        <end position="554"/>
    </location>
</feature>
<comment type="caution">
    <text evidence="3">The sequence shown here is derived from an EMBL/GenBank/DDBJ whole genome shotgun (WGS) entry which is preliminary data.</text>
</comment>
<feature type="region of interest" description="Disordered" evidence="1">
    <location>
        <begin position="414"/>
        <end position="436"/>
    </location>
</feature>
<evidence type="ECO:0000313" key="4">
    <source>
        <dbReference type="Proteomes" id="UP000664534"/>
    </source>
</evidence>
<keyword evidence="2" id="KW-0472">Membrane</keyword>
<organism evidence="3 4">
    <name type="scientific">Imshaugia aleurites</name>
    <dbReference type="NCBI Taxonomy" id="172621"/>
    <lineage>
        <taxon>Eukaryota</taxon>
        <taxon>Fungi</taxon>
        <taxon>Dikarya</taxon>
        <taxon>Ascomycota</taxon>
        <taxon>Pezizomycotina</taxon>
        <taxon>Lecanoromycetes</taxon>
        <taxon>OSLEUM clade</taxon>
        <taxon>Lecanoromycetidae</taxon>
        <taxon>Lecanorales</taxon>
        <taxon>Lecanorineae</taxon>
        <taxon>Parmeliaceae</taxon>
        <taxon>Imshaugia</taxon>
    </lineage>
</organism>
<dbReference type="AlphaFoldDB" id="A0A8H3GAC5"/>
<feature type="compositionally biased region" description="Basic and acidic residues" evidence="1">
    <location>
        <begin position="361"/>
        <end position="373"/>
    </location>
</feature>
<evidence type="ECO:0000313" key="3">
    <source>
        <dbReference type="EMBL" id="CAF9937784.1"/>
    </source>
</evidence>
<sequence length="680" mass="75625">MPIPAAHKTLVFRMVLWIIWVGLVTEAFLLPLRSPVVDLDLEACPTCLFADLHDVPLDYYGRPLDVKRLLDNTPTPTLPLKISFAAPRPVAPQATSSPPNPPELARPLPDEPAPSALPIPVVSPAGDTYLETILIWIGFFLGWFCFSWQSITFYYTDTAQNVVAMRLWDILSLFACRLASAAFSEILIASTGYLTRTWNIQRAKFALSKAKAQLATGTQAVQKVLIDALTAVLPIFNRLQRNWTIQRVNLASSKANAQLATRTNAVENALTKSLVRVVLTHYEEPATMMLVMHSILVAQYGDACTQNIMSEQGEARQSKVAKGASDAQANIKERKKKVEAPRPEATHDDRKDLAGFGQQENEGRDPQSKRADWLGDETGGIVEGTDDREVQPEITDEGPEGLVELVQEDAENLDGTLEDTFRLEDESEESLDRSPSRDVKNLLDLERSRWTEEKSRYLAIIEDLTKGNDLLQFQVGDLEQQLSANRDYVETIDNEKDLRIQQLEKFSEMQADWIKDAQSQPRSLPIDRKADARPALPASEGRELKDPMTSDNKDSLSVPDGRQIDNLTDEELQNNPEWDAFLEYTKQNATAQKDAAPANEVESHGGDVENEDVVVHENSSNTTSVDDGSVQTQDDYSGGSPLSPPRAEPEPEGSAKTKKQNAEREKAEKAEEALKPQQNE</sequence>
<feature type="transmembrane region" description="Helical" evidence="2">
    <location>
        <begin position="133"/>
        <end position="155"/>
    </location>
</feature>
<evidence type="ECO:0000256" key="1">
    <source>
        <dbReference type="SAM" id="MobiDB-lite"/>
    </source>
</evidence>
<feature type="compositionally biased region" description="Pro residues" evidence="1">
    <location>
        <begin position="98"/>
        <end position="109"/>
    </location>
</feature>
<proteinExistence type="predicted"/>
<feature type="compositionally biased region" description="Basic and acidic residues" evidence="1">
    <location>
        <begin position="647"/>
        <end position="674"/>
    </location>
</feature>
<protein>
    <submittedName>
        <fullName evidence="3">Uncharacterized protein</fullName>
    </submittedName>
</protein>
<feature type="transmembrane region" description="Helical" evidence="2">
    <location>
        <begin position="12"/>
        <end position="32"/>
    </location>
</feature>
<keyword evidence="4" id="KW-1185">Reference proteome</keyword>
<keyword evidence="2" id="KW-0812">Transmembrane</keyword>
<feature type="region of interest" description="Disordered" evidence="1">
    <location>
        <begin position="515"/>
        <end position="680"/>
    </location>
</feature>
<dbReference type="OrthoDB" id="10331790at2759"/>
<accession>A0A8H3GAC5</accession>
<feature type="compositionally biased region" description="Polar residues" evidence="1">
    <location>
        <begin position="622"/>
        <end position="635"/>
    </location>
</feature>
<name>A0A8H3GAC5_9LECA</name>
<keyword evidence="2" id="KW-1133">Transmembrane helix</keyword>
<reference evidence="3" key="1">
    <citation type="submission" date="2021-03" db="EMBL/GenBank/DDBJ databases">
        <authorList>
            <person name="Tagirdzhanova G."/>
        </authorList>
    </citation>
    <scope>NUCLEOTIDE SEQUENCE</scope>
</reference>
<feature type="compositionally biased region" description="Basic and acidic residues" evidence="1">
    <location>
        <begin position="336"/>
        <end position="353"/>
    </location>
</feature>
<evidence type="ECO:0000256" key="2">
    <source>
        <dbReference type="SAM" id="Phobius"/>
    </source>
</evidence>
<feature type="transmembrane region" description="Helical" evidence="2">
    <location>
        <begin position="167"/>
        <end position="194"/>
    </location>
</feature>
<feature type="region of interest" description="Disordered" evidence="1">
    <location>
        <begin position="89"/>
        <end position="109"/>
    </location>
</feature>
<dbReference type="EMBL" id="CAJPDT010000102">
    <property type="protein sequence ID" value="CAF9937784.1"/>
    <property type="molecule type" value="Genomic_DNA"/>
</dbReference>
<feature type="compositionally biased region" description="Basic and acidic residues" evidence="1">
    <location>
        <begin position="419"/>
        <end position="436"/>
    </location>
</feature>
<gene>
    <name evidence="3" type="ORF">IMSHALPRED_000544</name>
</gene>
<dbReference type="Proteomes" id="UP000664534">
    <property type="component" value="Unassembled WGS sequence"/>
</dbReference>